<evidence type="ECO:0000313" key="3">
    <source>
        <dbReference type="Proteomes" id="UP000281498"/>
    </source>
</evidence>
<dbReference type="InterPro" id="IPR029052">
    <property type="entry name" value="Metallo-depent_PP-like"/>
</dbReference>
<dbReference type="EMBL" id="PDOE01000003">
    <property type="protein sequence ID" value="RKL67720.1"/>
    <property type="molecule type" value="Genomic_DNA"/>
</dbReference>
<dbReference type="InterPro" id="IPR004843">
    <property type="entry name" value="Calcineurin-like_PHP"/>
</dbReference>
<comment type="caution">
    <text evidence="2">The sequence shown here is derived from an EMBL/GenBank/DDBJ whole genome shotgun (WGS) entry which is preliminary data.</text>
</comment>
<name>A0A3A9KAE9_9BACI</name>
<dbReference type="RefSeq" id="WP_110935118.1">
    <property type="nucleotide sequence ID" value="NZ_KZ614146.1"/>
</dbReference>
<reference evidence="2 3" key="1">
    <citation type="submission" date="2017-10" db="EMBL/GenBank/DDBJ databases">
        <title>Bacillus sp. nov., a halophilic bacterium isolated from a Keqin Lake.</title>
        <authorList>
            <person name="Wang H."/>
        </authorList>
    </citation>
    <scope>NUCLEOTIDE SEQUENCE [LARGE SCALE GENOMIC DNA]</scope>
    <source>
        <strain evidence="2 3">KCTC 13187</strain>
    </source>
</reference>
<organism evidence="2 3">
    <name type="scientific">Salipaludibacillus neizhouensis</name>
    <dbReference type="NCBI Taxonomy" id="885475"/>
    <lineage>
        <taxon>Bacteria</taxon>
        <taxon>Bacillati</taxon>
        <taxon>Bacillota</taxon>
        <taxon>Bacilli</taxon>
        <taxon>Bacillales</taxon>
        <taxon>Bacillaceae</taxon>
    </lineage>
</organism>
<dbReference type="Gene3D" id="3.60.21.10">
    <property type="match status" value="1"/>
</dbReference>
<dbReference type="CDD" id="cd07423">
    <property type="entry name" value="MPP_Prp_like"/>
    <property type="match status" value="1"/>
</dbReference>
<dbReference type="GO" id="GO:0005737">
    <property type="term" value="C:cytoplasm"/>
    <property type="evidence" value="ECO:0007669"/>
    <property type="project" value="TreeGrafter"/>
</dbReference>
<dbReference type="Proteomes" id="UP000281498">
    <property type="component" value="Unassembled WGS sequence"/>
</dbReference>
<accession>A0A3A9KAE9</accession>
<proteinExistence type="predicted"/>
<evidence type="ECO:0000313" key="2">
    <source>
        <dbReference type="EMBL" id="RKL67720.1"/>
    </source>
</evidence>
<dbReference type="SUPFAM" id="SSF56300">
    <property type="entry name" value="Metallo-dependent phosphatases"/>
    <property type="match status" value="1"/>
</dbReference>
<dbReference type="InterPro" id="IPR041780">
    <property type="entry name" value="MPP_PrpE-like"/>
</dbReference>
<gene>
    <name evidence="2" type="ORF">CR203_10260</name>
</gene>
<sequence length="246" mass="27759">MEKYDVIGDIHGCFKEMEELLQELGYSVSEKSIAHPDSRIPVFLGDLTDRGPASVKVLTQVCNWILAGHALYCPGNHCDKLYRYFQGRNVQLKNGLETTVSELEQLPLKNRKAISHQFKKVYEQSPLYLVLDQGSLVVAHAGIRPDMIGEKNKRVKTFVLYGDITGETLPDGRPVRRDWASNYPSNSHIIYGHTPVKTARKVGKTFNIDTGCVFGGSLTAFRWPELTTTSVDSHQPYASERFHLYN</sequence>
<dbReference type="AlphaFoldDB" id="A0A3A9KAE9"/>
<dbReference type="PANTHER" id="PTHR42850:SF7">
    <property type="entry name" value="BIS(5'-NUCLEOSYL)-TETRAPHOSPHATASE PRPE [ASYMMETRICAL]"/>
    <property type="match status" value="1"/>
</dbReference>
<feature type="domain" description="Calcineurin-like phosphoesterase" evidence="1">
    <location>
        <begin position="6"/>
        <end position="196"/>
    </location>
</feature>
<dbReference type="OrthoDB" id="9807890at2"/>
<dbReference type="PANTHER" id="PTHR42850">
    <property type="entry name" value="METALLOPHOSPHOESTERASE"/>
    <property type="match status" value="1"/>
</dbReference>
<dbReference type="NCBIfam" id="NF010148">
    <property type="entry name" value="PRK13625.1"/>
    <property type="match status" value="1"/>
</dbReference>
<protein>
    <recommendedName>
        <fullName evidence="1">Calcineurin-like phosphoesterase domain-containing protein</fullName>
    </recommendedName>
</protein>
<dbReference type="GO" id="GO:0016791">
    <property type="term" value="F:phosphatase activity"/>
    <property type="evidence" value="ECO:0007669"/>
    <property type="project" value="TreeGrafter"/>
</dbReference>
<dbReference type="InterPro" id="IPR050126">
    <property type="entry name" value="Ap4A_hydrolase"/>
</dbReference>
<dbReference type="Pfam" id="PF00149">
    <property type="entry name" value="Metallophos"/>
    <property type="match status" value="1"/>
</dbReference>
<evidence type="ECO:0000259" key="1">
    <source>
        <dbReference type="Pfam" id="PF00149"/>
    </source>
</evidence>
<keyword evidence="3" id="KW-1185">Reference proteome</keyword>